<keyword evidence="2" id="KW-1185">Reference proteome</keyword>
<proteinExistence type="predicted"/>
<name>A0AAD6Y798_9AGAR</name>
<dbReference type="Proteomes" id="UP001219525">
    <property type="component" value="Unassembled WGS sequence"/>
</dbReference>
<organism evidence="1 2">
    <name type="scientific">Mycena pura</name>
    <dbReference type="NCBI Taxonomy" id="153505"/>
    <lineage>
        <taxon>Eukaryota</taxon>
        <taxon>Fungi</taxon>
        <taxon>Dikarya</taxon>
        <taxon>Basidiomycota</taxon>
        <taxon>Agaricomycotina</taxon>
        <taxon>Agaricomycetes</taxon>
        <taxon>Agaricomycetidae</taxon>
        <taxon>Agaricales</taxon>
        <taxon>Marasmiineae</taxon>
        <taxon>Mycenaceae</taxon>
        <taxon>Mycena</taxon>
    </lineage>
</organism>
<evidence type="ECO:0000313" key="1">
    <source>
        <dbReference type="EMBL" id="KAJ7205265.1"/>
    </source>
</evidence>
<dbReference type="EMBL" id="JARJCW010000044">
    <property type="protein sequence ID" value="KAJ7205265.1"/>
    <property type="molecule type" value="Genomic_DNA"/>
</dbReference>
<comment type="caution">
    <text evidence="1">The sequence shown here is derived from an EMBL/GenBank/DDBJ whole genome shotgun (WGS) entry which is preliminary data.</text>
</comment>
<gene>
    <name evidence="1" type="ORF">GGX14DRAFT_397809</name>
</gene>
<accession>A0AAD6Y798</accession>
<dbReference type="AlphaFoldDB" id="A0AAD6Y798"/>
<sequence>MAGNPFTTLPVAPEIFYCTPGRRPPSPSPHAYNAPAKQYFHSARVRGLIRRRDAAVAQCAGRGDGRWRRHVTRQAEGGAVRAWARGRVQARGSMGVTAGAGTGTGLERDRGCVRRGGLGAGAVNGAGAGGARANK</sequence>
<reference evidence="1" key="1">
    <citation type="submission" date="2023-03" db="EMBL/GenBank/DDBJ databases">
        <title>Massive genome expansion in bonnet fungi (Mycena s.s.) driven by repeated elements and novel gene families across ecological guilds.</title>
        <authorList>
            <consortium name="Lawrence Berkeley National Laboratory"/>
            <person name="Harder C.B."/>
            <person name="Miyauchi S."/>
            <person name="Viragh M."/>
            <person name="Kuo A."/>
            <person name="Thoen E."/>
            <person name="Andreopoulos B."/>
            <person name="Lu D."/>
            <person name="Skrede I."/>
            <person name="Drula E."/>
            <person name="Henrissat B."/>
            <person name="Morin E."/>
            <person name="Kohler A."/>
            <person name="Barry K."/>
            <person name="LaButti K."/>
            <person name="Morin E."/>
            <person name="Salamov A."/>
            <person name="Lipzen A."/>
            <person name="Mereny Z."/>
            <person name="Hegedus B."/>
            <person name="Baldrian P."/>
            <person name="Stursova M."/>
            <person name="Weitz H."/>
            <person name="Taylor A."/>
            <person name="Grigoriev I.V."/>
            <person name="Nagy L.G."/>
            <person name="Martin F."/>
            <person name="Kauserud H."/>
        </authorList>
    </citation>
    <scope>NUCLEOTIDE SEQUENCE</scope>
    <source>
        <strain evidence="1">9144</strain>
    </source>
</reference>
<protein>
    <submittedName>
        <fullName evidence="1">Uncharacterized protein</fullName>
    </submittedName>
</protein>
<evidence type="ECO:0000313" key="2">
    <source>
        <dbReference type="Proteomes" id="UP001219525"/>
    </source>
</evidence>